<evidence type="ECO:0000313" key="2">
    <source>
        <dbReference type="Proteomes" id="UP001314263"/>
    </source>
</evidence>
<dbReference type="AlphaFoldDB" id="A0AAV1HSU6"/>
<proteinExistence type="predicted"/>
<comment type="caution">
    <text evidence="1">The sequence shown here is derived from an EMBL/GenBank/DDBJ whole genome shotgun (WGS) entry which is preliminary data.</text>
</comment>
<dbReference type="SUPFAM" id="SSF56112">
    <property type="entry name" value="Protein kinase-like (PK-like)"/>
    <property type="match status" value="1"/>
</dbReference>
<sequence length="409" mass="45912">MLGKDYQGRSRGGEQRYTADLTDLLAELLHCQIGRSHPIVPSPVLRDSKEMTDGSIVVREENDRVLAHVLIIEAKHEWEADGGSNPQVQALACYAKTAVRGLNRPGVCDTVLPALLLEAFSNGLRLSAAYFTDKICCEPLTPHLHFSDLRDKQPKYMEQLGRFLHALATAIKQLEGYYGAFKGLDAPSREPSEEQLQAAHSRNRQDFNIPYMLRGPDRGELAAGEEKWAPAFFQQTQHPGGVHVSEMEYLSGSLSWTPLSRYTGDRQALKPMAEEALRGLQQCLGNTAVHGDLRPPNIMIRLEGDAVKELRFIDLASAGKDGEARYPLFLKRQIAWPCESPDGQPIFQKHDEKLLFDSLSVGRQITSDRGKQQMPIRAGMAQMRFQSHRRPQMWLLLRPKPLVRAAIML</sequence>
<organism evidence="1 2">
    <name type="scientific">Coccomyxa viridis</name>
    <dbReference type="NCBI Taxonomy" id="1274662"/>
    <lineage>
        <taxon>Eukaryota</taxon>
        <taxon>Viridiplantae</taxon>
        <taxon>Chlorophyta</taxon>
        <taxon>core chlorophytes</taxon>
        <taxon>Trebouxiophyceae</taxon>
        <taxon>Trebouxiophyceae incertae sedis</taxon>
        <taxon>Coccomyxaceae</taxon>
        <taxon>Coccomyxa</taxon>
    </lineage>
</organism>
<evidence type="ECO:0008006" key="3">
    <source>
        <dbReference type="Google" id="ProtNLM"/>
    </source>
</evidence>
<reference evidence="1 2" key="1">
    <citation type="submission" date="2023-10" db="EMBL/GenBank/DDBJ databases">
        <authorList>
            <person name="Maclean D."/>
            <person name="Macfadyen A."/>
        </authorList>
    </citation>
    <scope>NUCLEOTIDE SEQUENCE [LARGE SCALE GENOMIC DNA]</scope>
</reference>
<accession>A0AAV1HSU6</accession>
<name>A0AAV1HSU6_9CHLO</name>
<gene>
    <name evidence="1" type="ORF">CVIRNUC_000015</name>
</gene>
<evidence type="ECO:0000313" key="1">
    <source>
        <dbReference type="EMBL" id="CAK0731589.1"/>
    </source>
</evidence>
<dbReference type="EMBL" id="CAUYUE010000001">
    <property type="protein sequence ID" value="CAK0731589.1"/>
    <property type="molecule type" value="Genomic_DNA"/>
</dbReference>
<keyword evidence="2" id="KW-1185">Reference proteome</keyword>
<dbReference type="Proteomes" id="UP001314263">
    <property type="component" value="Unassembled WGS sequence"/>
</dbReference>
<dbReference type="InterPro" id="IPR011009">
    <property type="entry name" value="Kinase-like_dom_sf"/>
</dbReference>
<protein>
    <recommendedName>
        <fullName evidence="3">Protein kinase domain-containing protein</fullName>
    </recommendedName>
</protein>